<dbReference type="PIRSF" id="PIRSF000136">
    <property type="entry name" value="LGO_GLO"/>
    <property type="match status" value="1"/>
</dbReference>
<dbReference type="PANTHER" id="PTHR43762:SF8">
    <property type="entry name" value="L-GULONOLACTONE OXIDASE"/>
    <property type="match status" value="1"/>
</dbReference>
<dbReference type="InterPro" id="IPR036318">
    <property type="entry name" value="FAD-bd_PCMH-like_sf"/>
</dbReference>
<evidence type="ECO:0000256" key="4">
    <source>
        <dbReference type="ARBA" id="ARBA00022630"/>
    </source>
</evidence>
<keyword evidence="11" id="KW-1185">Reference proteome</keyword>
<comment type="function">
    <text evidence="8">Oxidizes L-gulono-1,4-lactone to hydrogen peroxide and L-xylo-hexulonolactone which spontaneously isomerizes to L-ascorbate.</text>
</comment>
<evidence type="ECO:0000256" key="3">
    <source>
        <dbReference type="ARBA" id="ARBA00005466"/>
    </source>
</evidence>
<evidence type="ECO:0000256" key="5">
    <source>
        <dbReference type="ARBA" id="ARBA00022827"/>
    </source>
</evidence>
<dbReference type="eggNOG" id="KOG4730">
    <property type="taxonomic scope" value="Eukaryota"/>
</dbReference>
<evidence type="ECO:0000256" key="6">
    <source>
        <dbReference type="ARBA" id="ARBA00023002"/>
    </source>
</evidence>
<dbReference type="OMA" id="YPRFGEF"/>
<dbReference type="InterPro" id="IPR006094">
    <property type="entry name" value="Oxid_FAD_bind_N"/>
</dbReference>
<dbReference type="GO" id="GO:0005789">
    <property type="term" value="C:endoplasmic reticulum membrane"/>
    <property type="evidence" value="ECO:0007669"/>
    <property type="project" value="UniProtKB-SubCell"/>
</dbReference>
<comment type="pathway">
    <text evidence="8">Cofactor biosynthesis; L-ascorbate biosynthesis via UDP-alpha-D-glucuronate pathway; L-ascorbate from UDP-alpha-D-glucuronate: step 4/4.</text>
</comment>
<keyword evidence="8" id="KW-0492">Microsome</keyword>
<dbReference type="PANTHER" id="PTHR43762">
    <property type="entry name" value="L-GULONOLACTONE OXIDASE"/>
    <property type="match status" value="1"/>
</dbReference>
<dbReference type="Ensembl" id="ENSCSAVT00000015072.1">
    <property type="protein sequence ID" value="ENSCSAVP00000014898.1"/>
    <property type="gene ID" value="ENSCSAVG00000008724.1"/>
</dbReference>
<dbReference type="GO" id="GO:0050105">
    <property type="term" value="F:L-gulonolactone oxidase activity"/>
    <property type="evidence" value="ECO:0007669"/>
    <property type="project" value="UniProtKB-EC"/>
</dbReference>
<dbReference type="InterPro" id="IPR016166">
    <property type="entry name" value="FAD-bd_PCMH"/>
</dbReference>
<evidence type="ECO:0000256" key="2">
    <source>
        <dbReference type="ARBA" id="ARBA00004370"/>
    </source>
</evidence>
<comment type="cofactor">
    <cofactor evidence="1 8">
        <name>FAD</name>
        <dbReference type="ChEBI" id="CHEBI:57692"/>
    </cofactor>
</comment>
<dbReference type="STRING" id="51511.ENSCSAVP00000014898"/>
<keyword evidence="7" id="KW-0472">Membrane</keyword>
<keyword evidence="8" id="KW-0256">Endoplasmic reticulum</keyword>
<keyword evidence="8" id="KW-0060">Ascorbate biosynthesis</keyword>
<evidence type="ECO:0000256" key="1">
    <source>
        <dbReference type="ARBA" id="ARBA00001974"/>
    </source>
</evidence>
<dbReference type="InterPro" id="IPR016171">
    <property type="entry name" value="Vanillyl_alc_oxidase_C-sub2"/>
</dbReference>
<dbReference type="AlphaFoldDB" id="H2ZBD3"/>
<dbReference type="InParanoid" id="H2ZBD3"/>
<proteinExistence type="inferred from homology"/>
<reference evidence="10" key="3">
    <citation type="submission" date="2025-09" db="UniProtKB">
        <authorList>
            <consortium name="Ensembl"/>
        </authorList>
    </citation>
    <scope>IDENTIFICATION</scope>
</reference>
<dbReference type="UniPathway" id="UPA00991">
    <property type="reaction ID" value="UER00939"/>
</dbReference>
<comment type="catalytic activity">
    <reaction evidence="8">
        <text>L-gulono-1,4-lactone + O2 = L-ascorbate + H2O2 + H(+)</text>
        <dbReference type="Rhea" id="RHEA:32363"/>
        <dbReference type="ChEBI" id="CHEBI:15378"/>
        <dbReference type="ChEBI" id="CHEBI:15379"/>
        <dbReference type="ChEBI" id="CHEBI:16240"/>
        <dbReference type="ChEBI" id="CHEBI:17587"/>
        <dbReference type="ChEBI" id="CHEBI:38290"/>
        <dbReference type="EC" id="1.1.3.8"/>
    </reaction>
</comment>
<sequence>QVKVVGAGLSPSDIACTTDYMISLKNFNKVLDVDSKKHTITVEAGVTIEELNNSILPANGLSFSNLGSVSGQSIGGIIGTGSHGTGGNFGSFASCVLQLVLMKADGTILQCSKEENEELFSAACCHLGLLGIILNVKLQCEPAFNLHEIKRQSKLESVLVNLNDYISSSQHFLFHWFPHTDNVVTVQRNRTKVIAVPQKESWFKDMFIGYHMIQFCLWIATFIPSITPFLTSIFFKICYSGFSESIERSDKVFNINCLFKQYVTEWAVPKQNAVLVLRKMYKWLSDHPSVKVHFPVEVRFVQKDNIMMSPSCDQDVVYIGIISYRPYGKFVPHAEWFTFFEDLMLRFGGRPHWAKDHKVKSAQFQKLYSNYHKFLSIRQQLDPDNLFLNAYWKRILD</sequence>
<reference evidence="11" key="1">
    <citation type="submission" date="2003-08" db="EMBL/GenBank/DDBJ databases">
        <authorList>
            <person name="Birren B."/>
            <person name="Nusbaum C."/>
            <person name="Abebe A."/>
            <person name="Abouelleil A."/>
            <person name="Adekoya E."/>
            <person name="Ait-zahra M."/>
            <person name="Allen N."/>
            <person name="Allen T."/>
            <person name="An P."/>
            <person name="Anderson M."/>
            <person name="Anderson S."/>
            <person name="Arachchi H."/>
            <person name="Armbruster J."/>
            <person name="Bachantsang P."/>
            <person name="Baldwin J."/>
            <person name="Barry A."/>
            <person name="Bayul T."/>
            <person name="Blitshsteyn B."/>
            <person name="Bloom T."/>
            <person name="Blye J."/>
            <person name="Boguslavskiy L."/>
            <person name="Borowsky M."/>
            <person name="Boukhgalter B."/>
            <person name="Brunache A."/>
            <person name="Butler J."/>
            <person name="Calixte N."/>
            <person name="Calvo S."/>
            <person name="Camarata J."/>
            <person name="Campo K."/>
            <person name="Chang J."/>
            <person name="Cheshatsang Y."/>
            <person name="Citroen M."/>
            <person name="Collymore A."/>
            <person name="Considine T."/>
            <person name="Cook A."/>
            <person name="Cooke P."/>
            <person name="Corum B."/>
            <person name="Cuomo C."/>
            <person name="David R."/>
            <person name="Dawoe T."/>
            <person name="Degray S."/>
            <person name="Dodge S."/>
            <person name="Dooley K."/>
            <person name="Dorje P."/>
            <person name="Dorjee K."/>
            <person name="Dorris L."/>
            <person name="Duffey N."/>
            <person name="Dupes A."/>
            <person name="Elkins T."/>
            <person name="Engels R."/>
            <person name="Erickson J."/>
            <person name="Farina A."/>
            <person name="Faro S."/>
            <person name="Ferreira P."/>
            <person name="Fischer H."/>
            <person name="Fitzgerald M."/>
            <person name="Foley K."/>
            <person name="Gage D."/>
            <person name="Galagan J."/>
            <person name="Gearin G."/>
            <person name="Gnerre S."/>
            <person name="Gnirke A."/>
            <person name="Goyette A."/>
            <person name="Graham J."/>
            <person name="Grandbois E."/>
            <person name="Gyaltsen K."/>
            <person name="Hafez N."/>
            <person name="Hagopian D."/>
            <person name="Hagos B."/>
            <person name="Hall J."/>
            <person name="Hatcher B."/>
            <person name="Heller A."/>
            <person name="Higgins H."/>
            <person name="Honan T."/>
            <person name="Horn A."/>
            <person name="Houde N."/>
            <person name="Hughes L."/>
            <person name="Hulme W."/>
            <person name="Husby E."/>
            <person name="Iliev I."/>
            <person name="Jaffe D."/>
            <person name="Jones C."/>
            <person name="Kamal M."/>
            <person name="Kamat A."/>
            <person name="Kamvysselis M."/>
            <person name="Karlsson E."/>
            <person name="Kells C."/>
            <person name="Kieu A."/>
            <person name="Kisner P."/>
            <person name="Kodira C."/>
            <person name="Kulbokas E."/>
            <person name="Labutti K."/>
            <person name="Lama D."/>
            <person name="Landers T."/>
            <person name="Leger J."/>
            <person name="Levine S."/>
            <person name="Lewis D."/>
            <person name="Lewis T."/>
            <person name="Lindblad-toh K."/>
            <person name="Liu X."/>
            <person name="Lokyitsang T."/>
            <person name="Lokyitsang Y."/>
            <person name="Lucien O."/>
            <person name="Lui A."/>
            <person name="Ma L.J."/>
            <person name="Mabbitt R."/>
            <person name="Macdonald J."/>
            <person name="Maclean C."/>
            <person name="Major J."/>
            <person name="Manning J."/>
            <person name="Marabella R."/>
            <person name="Maru K."/>
            <person name="Matthews C."/>
            <person name="Mauceli E."/>
            <person name="Mccarthy M."/>
            <person name="Mcdonough S."/>
            <person name="Mcghee T."/>
            <person name="Meldrim J."/>
            <person name="Meneus L."/>
            <person name="Mesirov J."/>
            <person name="Mihalev A."/>
            <person name="Mihova T."/>
            <person name="Mikkelsen T."/>
            <person name="Mlenga V."/>
            <person name="Moru K."/>
            <person name="Mozes J."/>
            <person name="Mulrain L."/>
            <person name="Munson G."/>
            <person name="Naylor J."/>
            <person name="Newes C."/>
            <person name="Nguyen C."/>
            <person name="Nguyen N."/>
            <person name="Nguyen T."/>
            <person name="Nicol R."/>
            <person name="Nielsen C."/>
            <person name="Nizzari M."/>
            <person name="Norbu C."/>
            <person name="Norbu N."/>
            <person name="O'donnell P."/>
            <person name="Okoawo O."/>
            <person name="O'leary S."/>
            <person name="Omotosho B."/>
            <person name="O'neill K."/>
            <person name="Osman S."/>
            <person name="Parker S."/>
            <person name="Perrin D."/>
            <person name="Phunkhang P."/>
            <person name="Piqani B."/>
            <person name="Purcell S."/>
            <person name="Rachupka T."/>
            <person name="Ramasamy U."/>
            <person name="Rameau R."/>
            <person name="Ray V."/>
            <person name="Raymond C."/>
            <person name="Retta R."/>
            <person name="Richardson S."/>
            <person name="Rise C."/>
            <person name="Rodriguez J."/>
            <person name="Rogers J."/>
            <person name="Rogov P."/>
            <person name="Rutman M."/>
            <person name="Schupbach R."/>
            <person name="Seaman C."/>
            <person name="Settipalli S."/>
            <person name="Sharpe T."/>
            <person name="Sheridan J."/>
            <person name="Sherpa N."/>
            <person name="Shi J."/>
            <person name="Smirnov S."/>
            <person name="Smith C."/>
            <person name="Sougnez C."/>
            <person name="Spencer B."/>
            <person name="Stalker J."/>
            <person name="Stange-thomann N."/>
            <person name="Stavropoulos S."/>
            <person name="Stetson K."/>
            <person name="Stone C."/>
            <person name="Stone S."/>
            <person name="Stubbs M."/>
            <person name="Talamas J."/>
            <person name="Tchuinga P."/>
            <person name="Tenzing P."/>
            <person name="Tesfaye S."/>
            <person name="Theodore J."/>
            <person name="Thoulutsang Y."/>
            <person name="Topham K."/>
            <person name="Towey S."/>
            <person name="Tsamla T."/>
            <person name="Tsomo N."/>
            <person name="Vallee D."/>
            <person name="Vassiliev H."/>
            <person name="Venkataraman V."/>
            <person name="Vinson J."/>
            <person name="Vo A."/>
            <person name="Wade C."/>
            <person name="Wang S."/>
            <person name="Wangchuk T."/>
            <person name="Wangdi T."/>
            <person name="Whittaker C."/>
            <person name="Wilkinson J."/>
            <person name="Wu Y."/>
            <person name="Wyman D."/>
            <person name="Yadav S."/>
            <person name="Yang S."/>
            <person name="Yang X."/>
            <person name="Yeager S."/>
            <person name="Yee E."/>
            <person name="Young G."/>
            <person name="Zainoun J."/>
            <person name="Zembeck L."/>
            <person name="Zimmer A."/>
            <person name="Zody M."/>
            <person name="Lander E."/>
        </authorList>
    </citation>
    <scope>NUCLEOTIDE SEQUENCE [LARGE SCALE GENOMIC DNA]</scope>
</reference>
<accession>H2ZBD3</accession>
<evidence type="ECO:0000256" key="7">
    <source>
        <dbReference type="ARBA" id="ARBA00023136"/>
    </source>
</evidence>
<keyword evidence="6 8" id="KW-0560">Oxidoreductase</keyword>
<dbReference type="Gene3D" id="3.30.465.10">
    <property type="match status" value="1"/>
</dbReference>
<dbReference type="Pfam" id="PF04030">
    <property type="entry name" value="ALO"/>
    <property type="match status" value="1"/>
</dbReference>
<dbReference type="Pfam" id="PF01565">
    <property type="entry name" value="FAD_binding_4"/>
    <property type="match status" value="1"/>
</dbReference>
<dbReference type="GO" id="GO:0071949">
    <property type="term" value="F:FAD binding"/>
    <property type="evidence" value="ECO:0007669"/>
    <property type="project" value="UniProtKB-UniRule"/>
</dbReference>
<comment type="similarity">
    <text evidence="3 8">Belongs to the oxygen-dependent FAD-linked oxidoreductase family.</text>
</comment>
<dbReference type="EC" id="1.1.3.8" evidence="8"/>
<evidence type="ECO:0000313" key="10">
    <source>
        <dbReference type="Ensembl" id="ENSCSAVP00000014898.1"/>
    </source>
</evidence>
<evidence type="ECO:0000256" key="8">
    <source>
        <dbReference type="RuleBase" id="RU367158"/>
    </source>
</evidence>
<organism evidence="10 11">
    <name type="scientific">Ciona savignyi</name>
    <name type="common">Pacific transparent sea squirt</name>
    <dbReference type="NCBI Taxonomy" id="51511"/>
    <lineage>
        <taxon>Eukaryota</taxon>
        <taxon>Metazoa</taxon>
        <taxon>Chordata</taxon>
        <taxon>Tunicata</taxon>
        <taxon>Ascidiacea</taxon>
        <taxon>Phlebobranchia</taxon>
        <taxon>Cionidae</taxon>
        <taxon>Ciona</taxon>
    </lineage>
</organism>
<dbReference type="InterPro" id="IPR016169">
    <property type="entry name" value="FAD-bd_PCMH_sub2"/>
</dbReference>
<dbReference type="HOGENOM" id="CLU_003896_4_3_1"/>
<dbReference type="Gene3D" id="1.10.45.10">
    <property type="entry name" value="Vanillyl-alcohol Oxidase, Chain A, domain 4"/>
    <property type="match status" value="1"/>
</dbReference>
<dbReference type="InterPro" id="IPR030654">
    <property type="entry name" value="Sugar_lactone_oxidase"/>
</dbReference>
<evidence type="ECO:0000259" key="9">
    <source>
        <dbReference type="PROSITE" id="PS51387"/>
    </source>
</evidence>
<keyword evidence="5 8" id="KW-0274">FAD</keyword>
<dbReference type="GeneTree" id="ENSGT00510000049722"/>
<dbReference type="NCBIfam" id="TIGR01678">
    <property type="entry name" value="FAD_lactone_ox"/>
    <property type="match status" value="1"/>
</dbReference>
<dbReference type="Gene3D" id="3.30.70.2520">
    <property type="match status" value="1"/>
</dbReference>
<name>H2ZBD3_CIOSA</name>
<dbReference type="PROSITE" id="PS51387">
    <property type="entry name" value="FAD_PCMH"/>
    <property type="match status" value="1"/>
</dbReference>
<protein>
    <recommendedName>
        <fullName evidence="8">L-gulonolactone oxidase</fullName>
        <shortName evidence="8">LGO</shortName>
        <ecNumber evidence="8">1.1.3.8</ecNumber>
    </recommendedName>
</protein>
<dbReference type="Proteomes" id="UP000007875">
    <property type="component" value="Unassembled WGS sequence"/>
</dbReference>
<evidence type="ECO:0000313" key="11">
    <source>
        <dbReference type="Proteomes" id="UP000007875"/>
    </source>
</evidence>
<keyword evidence="4 8" id="KW-0285">Flavoprotein</keyword>
<dbReference type="SUPFAM" id="SSF56176">
    <property type="entry name" value="FAD-binding/transporter-associated domain-like"/>
    <property type="match status" value="1"/>
</dbReference>
<dbReference type="InterPro" id="IPR007173">
    <property type="entry name" value="ALO_C"/>
</dbReference>
<comment type="subcellular location">
    <subcellularLocation>
        <location evidence="2">Membrane</location>
    </subcellularLocation>
    <subcellularLocation>
        <location evidence="8">Microsome membrane</location>
        <topology evidence="8">Single-pass membrane protein</topology>
    </subcellularLocation>
    <subcellularLocation>
        <location evidence="8">Endoplasmic reticulum membrane</location>
        <topology evidence="8">Single-pass membrane protein</topology>
    </subcellularLocation>
</comment>
<dbReference type="InterPro" id="IPR010031">
    <property type="entry name" value="FAD_lactone_oxidase-like"/>
</dbReference>
<dbReference type="GO" id="GO:0003885">
    <property type="term" value="F:D-arabinono-1,4-lactone oxidase activity"/>
    <property type="evidence" value="ECO:0007669"/>
    <property type="project" value="UniProtKB-UniRule"/>
</dbReference>
<dbReference type="GO" id="GO:0019853">
    <property type="term" value="P:L-ascorbic acid biosynthetic process"/>
    <property type="evidence" value="ECO:0007669"/>
    <property type="project" value="UniProtKB-KW"/>
</dbReference>
<feature type="domain" description="FAD-binding PCMH-type" evidence="9">
    <location>
        <begin position="1"/>
        <end position="143"/>
    </location>
</feature>
<reference evidence="10" key="2">
    <citation type="submission" date="2025-08" db="UniProtKB">
        <authorList>
            <consortium name="Ensembl"/>
        </authorList>
    </citation>
    <scope>IDENTIFICATION</scope>
</reference>